<feature type="compositionally biased region" description="Basic and acidic residues" evidence="1">
    <location>
        <begin position="59"/>
        <end position="79"/>
    </location>
</feature>
<organism evidence="2 3">
    <name type="scientific">Streptomyces albipurpureus</name>
    <dbReference type="NCBI Taxonomy" id="2897419"/>
    <lineage>
        <taxon>Bacteria</taxon>
        <taxon>Bacillati</taxon>
        <taxon>Actinomycetota</taxon>
        <taxon>Actinomycetes</taxon>
        <taxon>Kitasatosporales</taxon>
        <taxon>Streptomycetaceae</taxon>
        <taxon>Streptomyces</taxon>
    </lineage>
</organism>
<reference evidence="2" key="1">
    <citation type="submission" date="2022-06" db="EMBL/GenBank/DDBJ databases">
        <title>Genome public.</title>
        <authorList>
            <person name="Sun Q."/>
        </authorList>
    </citation>
    <scope>NUCLEOTIDE SEQUENCE</scope>
    <source>
        <strain evidence="2">CWNU-1</strain>
    </source>
</reference>
<comment type="caution">
    <text evidence="2">The sequence shown here is derived from an EMBL/GenBank/DDBJ whole genome shotgun (WGS) entry which is preliminary data.</text>
</comment>
<protein>
    <recommendedName>
        <fullName evidence="4">Transposase</fullName>
    </recommendedName>
</protein>
<accession>A0ABT0UNK7</accession>
<evidence type="ECO:0000313" key="2">
    <source>
        <dbReference type="EMBL" id="MCM2390108.1"/>
    </source>
</evidence>
<keyword evidence="3" id="KW-1185">Reference proteome</keyword>
<evidence type="ECO:0000256" key="1">
    <source>
        <dbReference type="SAM" id="MobiDB-lite"/>
    </source>
</evidence>
<name>A0ABT0UNK7_9ACTN</name>
<feature type="compositionally biased region" description="Basic and acidic residues" evidence="1">
    <location>
        <begin position="28"/>
        <end position="38"/>
    </location>
</feature>
<evidence type="ECO:0008006" key="4">
    <source>
        <dbReference type="Google" id="ProtNLM"/>
    </source>
</evidence>
<proteinExistence type="predicted"/>
<gene>
    <name evidence="2" type="ORF">NBG84_17730</name>
</gene>
<dbReference type="EMBL" id="JAMQAW010000023">
    <property type="protein sequence ID" value="MCM2390108.1"/>
    <property type="molecule type" value="Genomic_DNA"/>
</dbReference>
<sequence>MFEASRRDESYDIAASGHPKALVSPCDSRSHEETDGEGRGPGSRPVAYITADVSTADGIKADDTAHTANRDGHGSRDGW</sequence>
<dbReference type="RefSeq" id="WP_250920449.1">
    <property type="nucleotide sequence ID" value="NZ_JAMQAW010000023.1"/>
</dbReference>
<feature type="compositionally biased region" description="Basic and acidic residues" evidence="1">
    <location>
        <begin position="1"/>
        <end position="10"/>
    </location>
</feature>
<dbReference type="Proteomes" id="UP001431429">
    <property type="component" value="Unassembled WGS sequence"/>
</dbReference>
<feature type="region of interest" description="Disordered" evidence="1">
    <location>
        <begin position="1"/>
        <end position="79"/>
    </location>
</feature>
<evidence type="ECO:0000313" key="3">
    <source>
        <dbReference type="Proteomes" id="UP001431429"/>
    </source>
</evidence>